<organism evidence="3 4">
    <name type="scientific">Ceratopteris richardii</name>
    <name type="common">Triangle waterfern</name>
    <dbReference type="NCBI Taxonomy" id="49495"/>
    <lineage>
        <taxon>Eukaryota</taxon>
        <taxon>Viridiplantae</taxon>
        <taxon>Streptophyta</taxon>
        <taxon>Embryophyta</taxon>
        <taxon>Tracheophyta</taxon>
        <taxon>Polypodiopsida</taxon>
        <taxon>Polypodiidae</taxon>
        <taxon>Polypodiales</taxon>
        <taxon>Pteridineae</taxon>
        <taxon>Pteridaceae</taxon>
        <taxon>Parkerioideae</taxon>
        <taxon>Ceratopteris</taxon>
    </lineage>
</organism>
<feature type="region of interest" description="Disordered" evidence="2">
    <location>
        <begin position="220"/>
        <end position="239"/>
    </location>
</feature>
<proteinExistence type="predicted"/>
<comment type="caution">
    <text evidence="3">The sequence shown here is derived from an EMBL/GenBank/DDBJ whole genome shotgun (WGS) entry which is preliminary data.</text>
</comment>
<accession>A0A8T2TW13</accession>
<keyword evidence="1" id="KW-0175">Coiled coil</keyword>
<evidence type="ECO:0000313" key="3">
    <source>
        <dbReference type="EMBL" id="KAH7427667.1"/>
    </source>
</evidence>
<reference evidence="3" key="1">
    <citation type="submission" date="2021-08" db="EMBL/GenBank/DDBJ databases">
        <title>WGS assembly of Ceratopteris richardii.</title>
        <authorList>
            <person name="Marchant D.B."/>
            <person name="Chen G."/>
            <person name="Jenkins J."/>
            <person name="Shu S."/>
            <person name="Leebens-Mack J."/>
            <person name="Grimwood J."/>
            <person name="Schmutz J."/>
            <person name="Soltis P."/>
            <person name="Soltis D."/>
            <person name="Chen Z.-H."/>
        </authorList>
    </citation>
    <scope>NUCLEOTIDE SEQUENCE</scope>
    <source>
        <strain evidence="3">Whitten #5841</strain>
        <tissue evidence="3">Leaf</tissue>
    </source>
</reference>
<dbReference type="OrthoDB" id="10263919at2759"/>
<evidence type="ECO:0000313" key="4">
    <source>
        <dbReference type="Proteomes" id="UP000825935"/>
    </source>
</evidence>
<dbReference type="AlphaFoldDB" id="A0A8T2TW13"/>
<keyword evidence="4" id="KW-1185">Reference proteome</keyword>
<dbReference type="Proteomes" id="UP000825935">
    <property type="component" value="Chromosome 10"/>
</dbReference>
<feature type="compositionally biased region" description="Polar residues" evidence="2">
    <location>
        <begin position="434"/>
        <end position="476"/>
    </location>
</feature>
<name>A0A8T2TW13_CERRI</name>
<feature type="compositionally biased region" description="Low complexity" evidence="2">
    <location>
        <begin position="418"/>
        <end position="433"/>
    </location>
</feature>
<feature type="coiled-coil region" evidence="1">
    <location>
        <begin position="571"/>
        <end position="609"/>
    </location>
</feature>
<evidence type="ECO:0000256" key="1">
    <source>
        <dbReference type="SAM" id="Coils"/>
    </source>
</evidence>
<gene>
    <name evidence="3" type="ORF">KP509_10G054400</name>
</gene>
<feature type="region of interest" description="Disordered" evidence="2">
    <location>
        <begin position="378"/>
        <end position="518"/>
    </location>
</feature>
<sequence>MLSPSVSGTHMYHLVASVGADAHKAAINAEDEVLTVLGGKASCRRKFVINVHLLDDDGNTVHEELTIFASVAYAHDRSPIVQDDNLFLAEPPLLTTFNGVEYPSQDRPTRLVGGKASFKLAISLLSSKYDNRLFCICFTPHFSGSPPESGGNATPCLPEPCYSKPIRSISRKRSSSSAAPPLPMTHHVFTQSCPSTVGLSPKVRSPENNANEEVEKLFRLSSATSSSEEEEKANCPNAGDAALDSGSLHYIASNSYKQEAQFLLRSNAVHGDPFYSFHDSYTMSREPFLAGDGAYSEGYVVRRDSPLQLAVANYSCFPSPSPQAVGVVHHESFSRGCLHMDAVQGHRQHYEDFSSPRDIPLFLENGIAHEALITKRQDDEGFTNRSSPLAHAEQSADSHVDSSGKSIKSDLIQKGYFSPNPAASRSESSSPTSVILTSDGSMEQTDTFSQPPSITPVPTTTERPVSVSHPGSQLSSPFRPYNPNAGAARLASNEAEGDRLLRSSPDPNGLSRESPESLLLTPSPISEQMMQPTLAASNSKKSLDAVLHRLLTEASNRTSMSDNGVYTDSDIVDEEQSLLTLEATLKEAIQKLERKKEELRLKRQRLFEDDEGHMQNNVFHPSSWIESLSRKYNY</sequence>
<protein>
    <submittedName>
        <fullName evidence="3">Uncharacterized protein</fullName>
    </submittedName>
</protein>
<dbReference type="OMA" id="HEELTIF"/>
<evidence type="ECO:0000256" key="2">
    <source>
        <dbReference type="SAM" id="MobiDB-lite"/>
    </source>
</evidence>
<dbReference type="EMBL" id="CM035415">
    <property type="protein sequence ID" value="KAH7427667.1"/>
    <property type="molecule type" value="Genomic_DNA"/>
</dbReference>